<dbReference type="GO" id="GO:0003677">
    <property type="term" value="F:DNA binding"/>
    <property type="evidence" value="ECO:0007669"/>
    <property type="project" value="UniProtKB-UniRule"/>
</dbReference>
<name>A0A0R2L717_9LACO</name>
<feature type="DNA-binding region" description="H-T-H motif" evidence="2">
    <location>
        <begin position="32"/>
        <end position="51"/>
    </location>
</feature>
<dbReference type="EMBL" id="JQCB01000001">
    <property type="protein sequence ID" value="KRN97184.1"/>
    <property type="molecule type" value="Genomic_DNA"/>
</dbReference>
<protein>
    <recommendedName>
        <fullName evidence="3">HTH tetR-type domain-containing protein</fullName>
    </recommendedName>
</protein>
<evidence type="ECO:0000313" key="5">
    <source>
        <dbReference type="EMBL" id="KRN97184.1"/>
    </source>
</evidence>
<gene>
    <name evidence="5" type="ORF">IV55_GL000105</name>
    <name evidence="4" type="ORF">LSI01_09560</name>
</gene>
<evidence type="ECO:0000313" key="6">
    <source>
        <dbReference type="Proteomes" id="UP000051139"/>
    </source>
</evidence>
<dbReference type="Gene3D" id="1.10.357.10">
    <property type="entry name" value="Tetracycline Repressor, domain 2"/>
    <property type="match status" value="1"/>
</dbReference>
<dbReference type="Proteomes" id="UP000321429">
    <property type="component" value="Unassembled WGS sequence"/>
</dbReference>
<dbReference type="PANTHER" id="PTHR43479:SF11">
    <property type="entry name" value="ACREF_ENVCD OPERON REPRESSOR-RELATED"/>
    <property type="match status" value="1"/>
</dbReference>
<dbReference type="OrthoDB" id="9810250at2"/>
<reference evidence="4 7" key="2">
    <citation type="submission" date="2019-07" db="EMBL/GenBank/DDBJ databases">
        <title>Whole genome shotgun sequence of Lactobacillus siliginis NBRC 101315.</title>
        <authorList>
            <person name="Hosoyama A."/>
            <person name="Uohara A."/>
            <person name="Ohji S."/>
            <person name="Ichikawa N."/>
        </authorList>
    </citation>
    <scope>NUCLEOTIDE SEQUENCE [LARGE SCALE GENOMIC DNA]</scope>
    <source>
        <strain evidence="4 7">NBRC 101315</strain>
    </source>
</reference>
<evidence type="ECO:0000313" key="7">
    <source>
        <dbReference type="Proteomes" id="UP000321429"/>
    </source>
</evidence>
<comment type="caution">
    <text evidence="5">The sequence shown here is derived from an EMBL/GenBank/DDBJ whole genome shotgun (WGS) entry which is preliminary data.</text>
</comment>
<organism evidence="5 6">
    <name type="scientific">Furfurilactobacillus siliginis</name>
    <dbReference type="NCBI Taxonomy" id="348151"/>
    <lineage>
        <taxon>Bacteria</taxon>
        <taxon>Bacillati</taxon>
        <taxon>Bacillota</taxon>
        <taxon>Bacilli</taxon>
        <taxon>Lactobacillales</taxon>
        <taxon>Lactobacillaceae</taxon>
        <taxon>Furfurilactobacillus</taxon>
    </lineage>
</organism>
<dbReference type="EMBL" id="BJUD01000014">
    <property type="protein sequence ID" value="GEK28645.1"/>
    <property type="molecule type" value="Genomic_DNA"/>
</dbReference>
<dbReference type="InterPro" id="IPR009057">
    <property type="entry name" value="Homeodomain-like_sf"/>
</dbReference>
<accession>A0A0R2L717</accession>
<evidence type="ECO:0000313" key="4">
    <source>
        <dbReference type="EMBL" id="GEK28645.1"/>
    </source>
</evidence>
<dbReference type="STRING" id="348151.IV55_GL000105"/>
<feature type="domain" description="HTH tetR-type" evidence="3">
    <location>
        <begin position="9"/>
        <end position="69"/>
    </location>
</feature>
<dbReference type="AlphaFoldDB" id="A0A0R2L717"/>
<reference evidence="5 6" key="1">
    <citation type="journal article" date="2015" name="Genome Announc.">
        <title>Expanding the biotechnology potential of lactobacilli through comparative genomics of 213 strains and associated genera.</title>
        <authorList>
            <person name="Sun Z."/>
            <person name="Harris H.M."/>
            <person name="McCann A."/>
            <person name="Guo C."/>
            <person name="Argimon S."/>
            <person name="Zhang W."/>
            <person name="Yang X."/>
            <person name="Jeffery I.B."/>
            <person name="Cooney J.C."/>
            <person name="Kagawa T.F."/>
            <person name="Liu W."/>
            <person name="Song Y."/>
            <person name="Salvetti E."/>
            <person name="Wrobel A."/>
            <person name="Rasinkangas P."/>
            <person name="Parkhill J."/>
            <person name="Rea M.C."/>
            <person name="O'Sullivan O."/>
            <person name="Ritari J."/>
            <person name="Douillard F.P."/>
            <person name="Paul Ross R."/>
            <person name="Yang R."/>
            <person name="Briner A.E."/>
            <person name="Felis G.E."/>
            <person name="de Vos W.M."/>
            <person name="Barrangou R."/>
            <person name="Klaenhammer T.R."/>
            <person name="Caufield P.W."/>
            <person name="Cui Y."/>
            <person name="Zhang H."/>
            <person name="O'Toole P.W."/>
        </authorList>
    </citation>
    <scope>NUCLEOTIDE SEQUENCE [LARGE SCALE GENOMIC DNA]</scope>
    <source>
        <strain evidence="5 6">DSM 22696</strain>
    </source>
</reference>
<dbReference type="Proteomes" id="UP000051139">
    <property type="component" value="Unassembled WGS sequence"/>
</dbReference>
<sequence length="183" mass="20738">MNKQPQVTNHTKQVFIDTFCTLYSQKPIEKISVQTLTTIAGFNRSTFYQHFEDIYQLRNAVEASVLAEVHDGLANQSTPNQELATIVNCLDDERYFSKLQAVLGPHGSEHFLNRLKAEIPFEKLLNFSGKNDLLTPYLKEVYVATAFALFQTWIQQGKNLPATDLSTMVETLFQQGAANYLKA</sequence>
<dbReference type="PANTHER" id="PTHR43479">
    <property type="entry name" value="ACREF/ENVCD OPERON REPRESSOR-RELATED"/>
    <property type="match status" value="1"/>
</dbReference>
<dbReference type="InterPro" id="IPR001647">
    <property type="entry name" value="HTH_TetR"/>
</dbReference>
<evidence type="ECO:0000256" key="1">
    <source>
        <dbReference type="ARBA" id="ARBA00023125"/>
    </source>
</evidence>
<evidence type="ECO:0000259" key="3">
    <source>
        <dbReference type="PROSITE" id="PS50977"/>
    </source>
</evidence>
<dbReference type="RefSeq" id="WP_057808445.1">
    <property type="nucleotide sequence ID" value="NZ_BJUD01000014.1"/>
</dbReference>
<dbReference type="InterPro" id="IPR050624">
    <property type="entry name" value="HTH-type_Tx_Regulator"/>
</dbReference>
<evidence type="ECO:0000256" key="2">
    <source>
        <dbReference type="PROSITE-ProRule" id="PRU00335"/>
    </source>
</evidence>
<dbReference type="PROSITE" id="PS50977">
    <property type="entry name" value="HTH_TETR_2"/>
    <property type="match status" value="1"/>
</dbReference>
<proteinExistence type="predicted"/>
<dbReference type="PATRIC" id="fig|348151.3.peg.108"/>
<dbReference type="SUPFAM" id="SSF46689">
    <property type="entry name" value="Homeodomain-like"/>
    <property type="match status" value="1"/>
</dbReference>
<keyword evidence="6" id="KW-1185">Reference proteome</keyword>
<keyword evidence="1 2" id="KW-0238">DNA-binding</keyword>